<dbReference type="HOGENOM" id="CLU_082962_1_0_9"/>
<dbReference type="InterPro" id="IPR002586">
    <property type="entry name" value="CobQ/CobB/MinD/ParA_Nub-bd_dom"/>
</dbReference>
<dbReference type="GO" id="GO:0005829">
    <property type="term" value="C:cytosol"/>
    <property type="evidence" value="ECO:0007669"/>
    <property type="project" value="TreeGrafter"/>
</dbReference>
<dbReference type="STRING" id="1089553.Tph_c01050"/>
<dbReference type="GO" id="GO:0005524">
    <property type="term" value="F:ATP binding"/>
    <property type="evidence" value="ECO:0007669"/>
    <property type="project" value="TreeGrafter"/>
</dbReference>
<evidence type="ECO:0000313" key="2">
    <source>
        <dbReference type="EMBL" id="AFV10353.1"/>
    </source>
</evidence>
<dbReference type="PANTHER" id="PTHR43384:SF3">
    <property type="entry name" value="AAA+ ATPASE DOMAIN-CONTAINING PROTEIN"/>
    <property type="match status" value="1"/>
</dbReference>
<evidence type="ECO:0000259" key="1">
    <source>
        <dbReference type="Pfam" id="PF01656"/>
    </source>
</evidence>
<dbReference type="PANTHER" id="PTHR43384">
    <property type="entry name" value="SEPTUM SITE-DETERMINING PROTEIN MIND HOMOLOG, CHLOROPLASTIC-RELATED"/>
    <property type="match status" value="1"/>
</dbReference>
<protein>
    <submittedName>
        <fullName evidence="2">CO dehydrogenase/acetyl-CoA synthase complex, accessory protein CooC</fullName>
    </submittedName>
</protein>
<dbReference type="AlphaFoldDB" id="K4LC99"/>
<dbReference type="InterPro" id="IPR027417">
    <property type="entry name" value="P-loop_NTPase"/>
</dbReference>
<dbReference type="PIRSF" id="PIRSF005647">
    <property type="entry name" value="CooC"/>
    <property type="match status" value="1"/>
</dbReference>
<dbReference type="Proteomes" id="UP000000467">
    <property type="component" value="Chromosome"/>
</dbReference>
<proteinExistence type="predicted"/>
<dbReference type="GO" id="GO:0009898">
    <property type="term" value="C:cytoplasmic side of plasma membrane"/>
    <property type="evidence" value="ECO:0007669"/>
    <property type="project" value="TreeGrafter"/>
</dbReference>
<organism evidence="2 3">
    <name type="scientific">Thermacetogenium phaeum (strain ATCC BAA-254 / DSM 26808 / PB)</name>
    <dbReference type="NCBI Taxonomy" id="1089553"/>
    <lineage>
        <taxon>Bacteria</taxon>
        <taxon>Bacillati</taxon>
        <taxon>Bacillota</taxon>
        <taxon>Clostridia</taxon>
        <taxon>Thermoanaerobacterales</taxon>
        <taxon>Thermoanaerobacteraceae</taxon>
        <taxon>Thermacetogenium</taxon>
    </lineage>
</organism>
<dbReference type="GO" id="GO:0051782">
    <property type="term" value="P:negative regulation of cell division"/>
    <property type="evidence" value="ECO:0007669"/>
    <property type="project" value="TreeGrafter"/>
</dbReference>
<keyword evidence="3" id="KW-1185">Reference proteome</keyword>
<name>K4LC99_THEPS</name>
<sequence length="262" mass="27835">MPKLLVCGRGGSGKSTLVALLAQCLGEEGKVLVVDADESNLGLGTMLRLQPPEKTLMDYLGGKPAVREKLMAALRGSGDEKVQMFAEKTTIDDLPPECMYGNGQVAWVRIGKIEHVMEGCACPMGALARSFLNNLIVGKDEWVLVDTEAGVEHFGRGVLEGVDAVLLVAEPSHESVVLVDKAISLCREAGKRHAVVLNKVVEEAEPVLKKMLAERGVEASGVLPYSPAISWANLWGEPLEGGLMGSEINALVGKIKGLVGLI</sequence>
<dbReference type="InterPro" id="IPR014433">
    <property type="entry name" value="CooC"/>
</dbReference>
<dbReference type="EMBL" id="CP003732">
    <property type="protein sequence ID" value="AFV10353.1"/>
    <property type="molecule type" value="Genomic_DNA"/>
</dbReference>
<reference evidence="2 3" key="1">
    <citation type="journal article" date="2012" name="BMC Genomics">
        <title>Genome-guided analysis of physiological and morphological traits of the fermentative acetate oxidizer Thermacetogenium phaeum.</title>
        <authorList>
            <person name="Oehler D."/>
            <person name="Poehlein A."/>
            <person name="Leimbach A."/>
            <person name="Muller N."/>
            <person name="Daniel R."/>
            <person name="Gottschalk G."/>
            <person name="Schink B."/>
        </authorList>
    </citation>
    <scope>NUCLEOTIDE SEQUENCE [LARGE SCALE GENOMIC DNA]</scope>
    <source>
        <strain evidence="3">ATCC BAA-254 / DSM 26808 / PB</strain>
    </source>
</reference>
<dbReference type="OrthoDB" id="7346657at2"/>
<dbReference type="KEGG" id="tpz:Tph_c01050"/>
<dbReference type="Gene3D" id="3.40.50.300">
    <property type="entry name" value="P-loop containing nucleotide triphosphate hydrolases"/>
    <property type="match status" value="1"/>
</dbReference>
<dbReference type="GO" id="GO:0016887">
    <property type="term" value="F:ATP hydrolysis activity"/>
    <property type="evidence" value="ECO:0007669"/>
    <property type="project" value="TreeGrafter"/>
</dbReference>
<evidence type="ECO:0000313" key="3">
    <source>
        <dbReference type="Proteomes" id="UP000000467"/>
    </source>
</evidence>
<feature type="domain" description="CobQ/CobB/MinD/ParA nucleotide binding" evidence="1">
    <location>
        <begin position="8"/>
        <end position="234"/>
    </location>
</feature>
<dbReference type="eggNOG" id="COG3640">
    <property type="taxonomic scope" value="Bacteria"/>
</dbReference>
<gene>
    <name evidence="2" type="primary">cooC1</name>
    <name evidence="2" type="ordered locus">Tph_c01050</name>
</gene>
<dbReference type="SUPFAM" id="SSF52540">
    <property type="entry name" value="P-loop containing nucleoside triphosphate hydrolases"/>
    <property type="match status" value="1"/>
</dbReference>
<dbReference type="RefSeq" id="WP_015049273.1">
    <property type="nucleotide sequence ID" value="NZ_KI912609.1"/>
</dbReference>
<dbReference type="Pfam" id="PF01656">
    <property type="entry name" value="CbiA"/>
    <property type="match status" value="1"/>
</dbReference>
<dbReference type="InterPro" id="IPR050625">
    <property type="entry name" value="ParA/MinD_ATPase"/>
</dbReference>
<accession>K4LC99</accession>